<dbReference type="Gene3D" id="3.40.50.960">
    <property type="entry name" value="Lumazine/riboflavin synthase"/>
    <property type="match status" value="1"/>
</dbReference>
<evidence type="ECO:0000313" key="9">
    <source>
        <dbReference type="Proteomes" id="UP000076586"/>
    </source>
</evidence>
<dbReference type="RefSeq" id="WP_068702183.1">
    <property type="nucleotide sequence ID" value="NZ_BDCR01000001.1"/>
</dbReference>
<evidence type="ECO:0000256" key="7">
    <source>
        <dbReference type="HAMAP-Rule" id="MF_00178"/>
    </source>
</evidence>
<dbReference type="AlphaFoldDB" id="A0A170YZ17"/>
<dbReference type="NCBIfam" id="TIGR00114">
    <property type="entry name" value="lumazine-synth"/>
    <property type="match status" value="1"/>
</dbReference>
<dbReference type="OrthoDB" id="9809709at2"/>
<dbReference type="HAMAP" id="MF_00178">
    <property type="entry name" value="Lumazine_synth"/>
    <property type="match status" value="1"/>
</dbReference>
<gene>
    <name evidence="7" type="primary">ribH</name>
    <name evidence="8" type="ORF">PJIAN_1784</name>
</gene>
<keyword evidence="4 7" id="KW-0686">Riboflavin biosynthesis</keyword>
<feature type="binding site" evidence="7">
    <location>
        <position position="122"/>
    </location>
    <ligand>
        <name>5-amino-6-(D-ribitylamino)uracil</name>
        <dbReference type="ChEBI" id="CHEBI:15934"/>
    </ligand>
</feature>
<dbReference type="EC" id="2.5.1.78" evidence="3 7"/>
<feature type="binding site" evidence="7">
    <location>
        <position position="31"/>
    </location>
    <ligand>
        <name>5-amino-6-(D-ribitylamino)uracil</name>
        <dbReference type="ChEBI" id="CHEBI:15934"/>
    </ligand>
</feature>
<dbReference type="STRING" id="681398.PJIAN_1784"/>
<feature type="binding site" evidence="7">
    <location>
        <begin position="89"/>
        <end position="91"/>
    </location>
    <ligand>
        <name>5-amino-6-(D-ribitylamino)uracil</name>
        <dbReference type="ChEBI" id="CHEBI:15934"/>
    </ligand>
</feature>
<comment type="caution">
    <text evidence="8">The sequence shown here is derived from an EMBL/GenBank/DDBJ whole genome shotgun (WGS) entry which is preliminary data.</text>
</comment>
<dbReference type="GO" id="GO:0009349">
    <property type="term" value="C:riboflavin synthase complex"/>
    <property type="evidence" value="ECO:0007669"/>
    <property type="project" value="UniProtKB-UniRule"/>
</dbReference>
<dbReference type="CDD" id="cd09209">
    <property type="entry name" value="Lumazine_synthase-I"/>
    <property type="match status" value="1"/>
</dbReference>
<accession>A0A170YZ17</accession>
<evidence type="ECO:0000256" key="1">
    <source>
        <dbReference type="ARBA" id="ARBA00004917"/>
    </source>
</evidence>
<comment type="pathway">
    <text evidence="1 7">Cofactor biosynthesis; riboflavin biosynthesis; riboflavin from 2-hydroxy-3-oxobutyl phosphate and 5-amino-6-(D-ribitylamino)uracil: step 1/2.</text>
</comment>
<protein>
    <recommendedName>
        <fullName evidence="3 7">6,7-dimethyl-8-ribityllumazine synthase</fullName>
        <shortName evidence="7">DMRL synthase</shortName>
        <shortName evidence="7">LS</shortName>
        <shortName evidence="7">Lumazine synthase</shortName>
        <ecNumber evidence="3 7">2.5.1.78</ecNumber>
    </recommendedName>
</protein>
<feature type="binding site" evidence="7">
    <location>
        <begin position="65"/>
        <end position="67"/>
    </location>
    <ligand>
        <name>5-amino-6-(D-ribitylamino)uracil</name>
        <dbReference type="ChEBI" id="CHEBI:15934"/>
    </ligand>
</feature>
<dbReference type="InterPro" id="IPR036467">
    <property type="entry name" value="LS/RS_sf"/>
</dbReference>
<dbReference type="PANTHER" id="PTHR21058">
    <property type="entry name" value="6,7-DIMETHYL-8-RIBITYLLUMAZINE SYNTHASE DMRL SYNTHASE LUMAZINE SYNTHASE"/>
    <property type="match status" value="1"/>
</dbReference>
<reference evidence="9" key="2">
    <citation type="journal article" date="2017" name="Genome Announc.">
        <title>Draft genome sequence of Paludibacter jiangxiensis NM7(T), a propionate-producing fermentative bacterium.</title>
        <authorList>
            <person name="Qiu Y.-L."/>
            <person name="Tourlousse D.M."/>
            <person name="Matsuura N."/>
            <person name="Ohashi A."/>
            <person name="Sekiguchi Y."/>
        </authorList>
    </citation>
    <scope>NUCLEOTIDE SEQUENCE [LARGE SCALE GENOMIC DNA]</scope>
    <source>
        <strain evidence="9">NM7</strain>
    </source>
</reference>
<dbReference type="SUPFAM" id="SSF52121">
    <property type="entry name" value="Lumazine synthase"/>
    <property type="match status" value="1"/>
</dbReference>
<keyword evidence="9" id="KW-1185">Reference proteome</keyword>
<feature type="binding site" evidence="7">
    <location>
        <begin position="94"/>
        <end position="95"/>
    </location>
    <ligand>
        <name>(2S)-2-hydroxy-3-oxobutyl phosphate</name>
        <dbReference type="ChEBI" id="CHEBI:58830"/>
    </ligand>
</feature>
<dbReference type="GO" id="GO:0005829">
    <property type="term" value="C:cytosol"/>
    <property type="evidence" value="ECO:0007669"/>
    <property type="project" value="TreeGrafter"/>
</dbReference>
<keyword evidence="5 7" id="KW-0808">Transferase</keyword>
<comment type="function">
    <text evidence="7">Catalyzes the formation of 6,7-dimethyl-8-ribityllumazine by condensation of 5-amino-6-(D-ribitylamino)uracil with 3,4-dihydroxy-2-butanone 4-phosphate. This is the penultimate step in the biosynthesis of riboflavin.</text>
</comment>
<dbReference type="InterPro" id="IPR002180">
    <property type="entry name" value="LS/RS"/>
</dbReference>
<dbReference type="Proteomes" id="UP000076586">
    <property type="component" value="Unassembled WGS sequence"/>
</dbReference>
<dbReference type="EMBL" id="BDCR01000001">
    <property type="protein sequence ID" value="GAT62192.1"/>
    <property type="molecule type" value="Genomic_DNA"/>
</dbReference>
<dbReference type="GO" id="GO:0009231">
    <property type="term" value="P:riboflavin biosynthetic process"/>
    <property type="evidence" value="ECO:0007669"/>
    <property type="project" value="UniProtKB-UniRule"/>
</dbReference>
<feature type="binding site" evidence="7">
    <location>
        <position position="136"/>
    </location>
    <ligand>
        <name>(2S)-2-hydroxy-3-oxobutyl phosphate</name>
        <dbReference type="ChEBI" id="CHEBI:58830"/>
    </ligand>
</feature>
<evidence type="ECO:0000313" key="8">
    <source>
        <dbReference type="EMBL" id="GAT62192.1"/>
    </source>
</evidence>
<evidence type="ECO:0000256" key="5">
    <source>
        <dbReference type="ARBA" id="ARBA00022679"/>
    </source>
</evidence>
<feature type="active site" description="Proton donor" evidence="7">
    <location>
        <position position="97"/>
    </location>
</feature>
<dbReference type="Pfam" id="PF00885">
    <property type="entry name" value="DMRL_synthase"/>
    <property type="match status" value="1"/>
</dbReference>
<dbReference type="UniPathway" id="UPA00275">
    <property type="reaction ID" value="UER00404"/>
</dbReference>
<organism evidence="8 9">
    <name type="scientific">Paludibacter jiangxiensis</name>
    <dbReference type="NCBI Taxonomy" id="681398"/>
    <lineage>
        <taxon>Bacteria</taxon>
        <taxon>Pseudomonadati</taxon>
        <taxon>Bacteroidota</taxon>
        <taxon>Bacteroidia</taxon>
        <taxon>Bacteroidales</taxon>
        <taxon>Paludibacteraceae</taxon>
        <taxon>Paludibacter</taxon>
    </lineage>
</organism>
<dbReference type="InterPro" id="IPR034964">
    <property type="entry name" value="LS"/>
</dbReference>
<evidence type="ECO:0000256" key="3">
    <source>
        <dbReference type="ARBA" id="ARBA00012664"/>
    </source>
</evidence>
<evidence type="ECO:0000256" key="4">
    <source>
        <dbReference type="ARBA" id="ARBA00022619"/>
    </source>
</evidence>
<comment type="similarity">
    <text evidence="2 7">Belongs to the DMRL synthase family.</text>
</comment>
<reference evidence="9" key="1">
    <citation type="submission" date="2016-04" db="EMBL/GenBank/DDBJ databases">
        <title>Draft genome sequence of Paludibacter jiangxiensis strain NM7.</title>
        <authorList>
            <person name="Qiu Y."/>
            <person name="Matsuura N."/>
            <person name="Ohashi A."/>
            <person name="Tourlousse M.D."/>
            <person name="Sekiguchi Y."/>
        </authorList>
    </citation>
    <scope>NUCLEOTIDE SEQUENCE [LARGE SCALE GENOMIC DNA]</scope>
    <source>
        <strain evidence="9">NM7</strain>
    </source>
</reference>
<evidence type="ECO:0000256" key="6">
    <source>
        <dbReference type="ARBA" id="ARBA00048785"/>
    </source>
</evidence>
<dbReference type="PANTHER" id="PTHR21058:SF0">
    <property type="entry name" value="6,7-DIMETHYL-8-RIBITYLLUMAZINE SYNTHASE"/>
    <property type="match status" value="1"/>
</dbReference>
<comment type="catalytic activity">
    <reaction evidence="6 7">
        <text>(2S)-2-hydroxy-3-oxobutyl phosphate + 5-amino-6-(D-ribitylamino)uracil = 6,7-dimethyl-8-(1-D-ribityl)lumazine + phosphate + 2 H2O + H(+)</text>
        <dbReference type="Rhea" id="RHEA:26152"/>
        <dbReference type="ChEBI" id="CHEBI:15377"/>
        <dbReference type="ChEBI" id="CHEBI:15378"/>
        <dbReference type="ChEBI" id="CHEBI:15934"/>
        <dbReference type="ChEBI" id="CHEBI:43474"/>
        <dbReference type="ChEBI" id="CHEBI:58201"/>
        <dbReference type="ChEBI" id="CHEBI:58830"/>
        <dbReference type="EC" id="2.5.1.78"/>
    </reaction>
</comment>
<sequence length="162" mass="17306">MSTANHNLSDYESDKLPSASDMRFGVVVSEWNPNVTEGLLEGVLQTLQNQGAAPDQIVVQYVPGSFELVYGAKFLAENAKVDAVIALGSVVRGDTPHFDYVCQGVTHGISYLNATQTVPIIFGVLTTDNMEQATDRAGGRYGNKGDEAAVTAIKMVALKRGL</sequence>
<name>A0A170YZ17_9BACT</name>
<proteinExistence type="inferred from homology"/>
<evidence type="ECO:0000256" key="2">
    <source>
        <dbReference type="ARBA" id="ARBA00007424"/>
    </source>
</evidence>
<dbReference type="GO" id="GO:0000906">
    <property type="term" value="F:6,7-dimethyl-8-ribityllumazine synthase activity"/>
    <property type="evidence" value="ECO:0007669"/>
    <property type="project" value="UniProtKB-UniRule"/>
</dbReference>